<organism evidence="2 3">
    <name type="scientific">Ammonicoccus fulvus</name>
    <dbReference type="NCBI Taxonomy" id="3138240"/>
    <lineage>
        <taxon>Bacteria</taxon>
        <taxon>Bacillati</taxon>
        <taxon>Actinomycetota</taxon>
        <taxon>Actinomycetes</taxon>
        <taxon>Propionibacteriales</taxon>
        <taxon>Propionibacteriaceae</taxon>
        <taxon>Ammonicoccus</taxon>
    </lineage>
</organism>
<dbReference type="Proteomes" id="UP001442841">
    <property type="component" value="Chromosome"/>
</dbReference>
<evidence type="ECO:0000259" key="1">
    <source>
        <dbReference type="Pfam" id="PF02698"/>
    </source>
</evidence>
<dbReference type="InterPro" id="IPR051599">
    <property type="entry name" value="Cell_Envelope_Assoc"/>
</dbReference>
<dbReference type="InterPro" id="IPR003848">
    <property type="entry name" value="DUF218"/>
</dbReference>
<dbReference type="RefSeq" id="WP_425307226.1">
    <property type="nucleotide sequence ID" value="NZ_CP154795.1"/>
</dbReference>
<reference evidence="2 3" key="1">
    <citation type="submission" date="2024-04" db="EMBL/GenBank/DDBJ databases">
        <title>Isolation of an actinomycete strain from pig manure.</title>
        <authorList>
            <person name="Gong T."/>
            <person name="Yu Z."/>
            <person name="An M."/>
            <person name="Wei C."/>
            <person name="Yang W."/>
            <person name="Liu L."/>
        </authorList>
    </citation>
    <scope>NUCLEOTIDE SEQUENCE [LARGE SCALE GENOMIC DNA]</scope>
    <source>
        <strain evidence="2 3">ZF39</strain>
    </source>
</reference>
<evidence type="ECO:0000313" key="2">
    <source>
        <dbReference type="EMBL" id="XAN05793.1"/>
    </source>
</evidence>
<proteinExistence type="predicted"/>
<protein>
    <submittedName>
        <fullName evidence="2">ElyC/SanA/YdcF family protein</fullName>
    </submittedName>
</protein>
<dbReference type="PANTHER" id="PTHR30336:SF6">
    <property type="entry name" value="INTEGRAL MEMBRANE PROTEIN"/>
    <property type="match status" value="1"/>
</dbReference>
<dbReference type="Pfam" id="PF02698">
    <property type="entry name" value="DUF218"/>
    <property type="match status" value="1"/>
</dbReference>
<name>A0ABZ3FLT1_9ACTN</name>
<dbReference type="CDD" id="cd06259">
    <property type="entry name" value="YdcF-like"/>
    <property type="match status" value="1"/>
</dbReference>
<dbReference type="PANTHER" id="PTHR30336">
    <property type="entry name" value="INNER MEMBRANE PROTEIN, PROBABLE PERMEASE"/>
    <property type="match status" value="1"/>
</dbReference>
<keyword evidence="3" id="KW-1185">Reference proteome</keyword>
<feature type="domain" description="DUF218" evidence="1">
    <location>
        <begin position="53"/>
        <end position="172"/>
    </location>
</feature>
<evidence type="ECO:0000313" key="3">
    <source>
        <dbReference type="Proteomes" id="UP001442841"/>
    </source>
</evidence>
<dbReference type="EMBL" id="CP154795">
    <property type="protein sequence ID" value="XAN05793.1"/>
    <property type="molecule type" value="Genomic_DNA"/>
</dbReference>
<sequence>MPKRPRSRVRRALLTLTALGVAGASVVLGPAAYVKLTARPNTFTVSSVPKAPVALVLGAQIYPDGTPSPYLRGRLDTAKRLYDAGKVRAILVSGDNGDDHYNEPDGMRRYLIRRGVPAKQVVADYAGFDTYDSCVRAKRIFGVNELIVVTQGYHLPRAIATCRLVGIEARGVGDYTTNFGPVWRYGQIRELGANVKMVADVMTRRTPTLGRYETSVDEALGK</sequence>
<gene>
    <name evidence="2" type="ORF">AADG42_00215</name>
</gene>
<accession>A0ABZ3FLT1</accession>